<reference evidence="10 11" key="1">
    <citation type="journal article" date="2008" name="Int. J. Syst. Evol. Microbiol.">
        <title>Tessaracoccus flavescens sp. nov., isolated from marine sediment.</title>
        <authorList>
            <person name="Lee D.W."/>
            <person name="Lee S.D."/>
        </authorList>
    </citation>
    <scope>NUCLEOTIDE SEQUENCE [LARGE SCALE GENOMIC DNA]</scope>
    <source>
        <strain evidence="10 11">SST-39T</strain>
    </source>
</reference>
<dbReference type="SMART" id="SM00857">
    <property type="entry name" value="Resolvase"/>
    <property type="match status" value="1"/>
</dbReference>
<feature type="domain" description="Resolvase/invertase-type recombinase catalytic" evidence="8">
    <location>
        <begin position="21"/>
        <end position="172"/>
    </location>
</feature>
<dbReference type="PROSITE" id="PS51737">
    <property type="entry name" value="RECOMBINASE_DNA_BIND"/>
    <property type="match status" value="1"/>
</dbReference>
<dbReference type="AlphaFoldDB" id="A0A1Q2D2A6"/>
<evidence type="ECO:0000256" key="5">
    <source>
        <dbReference type="PROSITE-ProRule" id="PRU10137"/>
    </source>
</evidence>
<dbReference type="GO" id="GO:0000150">
    <property type="term" value="F:DNA strand exchange activity"/>
    <property type="evidence" value="ECO:0007669"/>
    <property type="project" value="InterPro"/>
</dbReference>
<dbReference type="STRING" id="399497.BW733_00310"/>
<dbReference type="PANTHER" id="PTHR30461:SF23">
    <property type="entry name" value="DNA RECOMBINASE-RELATED"/>
    <property type="match status" value="1"/>
</dbReference>
<dbReference type="InterPro" id="IPR036162">
    <property type="entry name" value="Resolvase-like_N_sf"/>
</dbReference>
<dbReference type="InterPro" id="IPR006118">
    <property type="entry name" value="Recombinase_CS"/>
</dbReference>
<dbReference type="OrthoDB" id="3217513at2"/>
<dbReference type="Pfam" id="PF00239">
    <property type="entry name" value="Resolvase"/>
    <property type="match status" value="1"/>
</dbReference>
<gene>
    <name evidence="10" type="ORF">BW733_00310</name>
</gene>
<feature type="region of interest" description="Disordered" evidence="7">
    <location>
        <begin position="521"/>
        <end position="556"/>
    </location>
</feature>
<dbReference type="Pfam" id="PF13408">
    <property type="entry name" value="Zn_ribbon_recom"/>
    <property type="match status" value="1"/>
</dbReference>
<evidence type="ECO:0000313" key="11">
    <source>
        <dbReference type="Proteomes" id="UP000188235"/>
    </source>
</evidence>
<dbReference type="Gene3D" id="3.40.50.1390">
    <property type="entry name" value="Resolvase, N-terminal catalytic domain"/>
    <property type="match status" value="1"/>
</dbReference>
<protein>
    <submittedName>
        <fullName evidence="10">Recombinase family protein</fullName>
    </submittedName>
</protein>
<dbReference type="EMBL" id="CP019607">
    <property type="protein sequence ID" value="AQP52381.1"/>
    <property type="molecule type" value="Genomic_DNA"/>
</dbReference>
<dbReference type="GO" id="GO:0003677">
    <property type="term" value="F:DNA binding"/>
    <property type="evidence" value="ECO:0007669"/>
    <property type="project" value="UniProtKB-KW"/>
</dbReference>
<keyword evidence="11" id="KW-1185">Reference proteome</keyword>
<evidence type="ECO:0000256" key="7">
    <source>
        <dbReference type="SAM" id="MobiDB-lite"/>
    </source>
</evidence>
<dbReference type="Gene3D" id="3.90.1750.20">
    <property type="entry name" value="Putative Large Serine Recombinase, Chain B, Domain 2"/>
    <property type="match status" value="1"/>
</dbReference>
<feature type="domain" description="Recombinase" evidence="9">
    <location>
        <begin position="179"/>
        <end position="298"/>
    </location>
</feature>
<dbReference type="GO" id="GO:0015074">
    <property type="term" value="P:DNA integration"/>
    <property type="evidence" value="ECO:0007669"/>
    <property type="project" value="UniProtKB-KW"/>
</dbReference>
<dbReference type="KEGG" id="tfa:BW733_00310"/>
<evidence type="ECO:0000313" key="10">
    <source>
        <dbReference type="EMBL" id="AQP52381.1"/>
    </source>
</evidence>
<keyword evidence="2" id="KW-0238">DNA-binding</keyword>
<feature type="compositionally biased region" description="Basic and acidic residues" evidence="7">
    <location>
        <begin position="521"/>
        <end position="531"/>
    </location>
</feature>
<name>A0A1Q2D2A6_9ACTN</name>
<keyword evidence="1" id="KW-0229">DNA integration</keyword>
<organism evidence="10 11">
    <name type="scientific">Tessaracoccus flavescens</name>
    <dbReference type="NCBI Taxonomy" id="399497"/>
    <lineage>
        <taxon>Bacteria</taxon>
        <taxon>Bacillati</taxon>
        <taxon>Actinomycetota</taxon>
        <taxon>Actinomycetes</taxon>
        <taxon>Propionibacteriales</taxon>
        <taxon>Propionibacteriaceae</taxon>
        <taxon>Tessaracoccus</taxon>
    </lineage>
</organism>
<dbReference type="InterPro" id="IPR011109">
    <property type="entry name" value="DNA_bind_recombinase_dom"/>
</dbReference>
<evidence type="ECO:0000256" key="4">
    <source>
        <dbReference type="PIRSR" id="PIRSR606118-50"/>
    </source>
</evidence>
<accession>A0A1Q2D2A6</accession>
<evidence type="ECO:0000256" key="3">
    <source>
        <dbReference type="ARBA" id="ARBA00023172"/>
    </source>
</evidence>
<dbReference type="PROSITE" id="PS51736">
    <property type="entry name" value="RECOMBINASES_3"/>
    <property type="match status" value="1"/>
</dbReference>
<evidence type="ECO:0000256" key="6">
    <source>
        <dbReference type="SAM" id="Coils"/>
    </source>
</evidence>
<dbReference type="InterPro" id="IPR006119">
    <property type="entry name" value="Resolv_N"/>
</dbReference>
<keyword evidence="3" id="KW-0233">DNA recombination</keyword>
<keyword evidence="6" id="KW-0175">Coiled coil</keyword>
<dbReference type="InterPro" id="IPR050639">
    <property type="entry name" value="SSR_resolvase"/>
</dbReference>
<feature type="active site" description="O-(5'-phospho-DNA)-serine intermediate" evidence="4 5">
    <location>
        <position position="29"/>
    </location>
</feature>
<dbReference type="Proteomes" id="UP000188235">
    <property type="component" value="Chromosome"/>
</dbReference>
<dbReference type="Pfam" id="PF07508">
    <property type="entry name" value="Recombinase"/>
    <property type="match status" value="1"/>
</dbReference>
<dbReference type="RefSeq" id="WP_077352583.1">
    <property type="nucleotide sequence ID" value="NZ_CP019607.1"/>
</dbReference>
<feature type="coiled-coil region" evidence="6">
    <location>
        <begin position="393"/>
        <end position="420"/>
    </location>
</feature>
<dbReference type="InterPro" id="IPR025827">
    <property type="entry name" value="Zn_ribbon_recom_dom"/>
</dbReference>
<dbReference type="PROSITE" id="PS00397">
    <property type="entry name" value="RECOMBINASES_1"/>
    <property type="match status" value="1"/>
</dbReference>
<dbReference type="InterPro" id="IPR038109">
    <property type="entry name" value="DNA_bind_recomb_sf"/>
</dbReference>
<evidence type="ECO:0000256" key="1">
    <source>
        <dbReference type="ARBA" id="ARBA00022908"/>
    </source>
</evidence>
<proteinExistence type="predicted"/>
<evidence type="ECO:0000259" key="9">
    <source>
        <dbReference type="PROSITE" id="PS51737"/>
    </source>
</evidence>
<dbReference type="SUPFAM" id="SSF53041">
    <property type="entry name" value="Resolvase-like"/>
    <property type="match status" value="1"/>
</dbReference>
<dbReference type="CDD" id="cd00338">
    <property type="entry name" value="Ser_Recombinase"/>
    <property type="match status" value="1"/>
</dbReference>
<evidence type="ECO:0000259" key="8">
    <source>
        <dbReference type="PROSITE" id="PS51736"/>
    </source>
</evidence>
<sequence>MSTATLDTTTSERAAETPVMLAVSYLRVSTREQAERGGTEEGFSIPAQREANARKVDELGARIVREFIDAGESARSADRDGLQDMLAFIAASRVQFCIVHKLDRLARNRADDVKIHEALISAGVTLVSATESIDQTPSGMLLHGIMSSIAEFYSRNLATEVTKGLSQKAAQGGTPMRAPVGYLNVRRTDEQGREVRTVKVDPERAPLIAWAFEQYAKGEGSVTALLRDLTARGLVSVPSPKRPSKPLGKNALYRVLTNPYYAGVIRYKGALHPGAHEPIVEPALFDQVQSLLKARNAHATRHVQHAHHLKGLLHCGTCGSRMLLDFATNPRGTTYAYFVCSGRAAKKTDCTRRAVPVQVAERLVADFYANITISEGDYRHLAAEVDAAFDKRNAGKDQEFADLTANRARLEAESDKLLAAHFADAIDLPTLKRHQDRIRAGLANIEQRLREHDEQHVGGRAFLHDSLRLLTDAHRAYAHSDDGSRRLANQAFYTRLEITEDEQLRPLLAEPFATIVHEAAEGKEAKQEHSTSSDVAGSRKTHWVGRAGLEPATGGL</sequence>
<evidence type="ECO:0000256" key="2">
    <source>
        <dbReference type="ARBA" id="ARBA00023125"/>
    </source>
</evidence>
<dbReference type="PANTHER" id="PTHR30461">
    <property type="entry name" value="DNA-INVERTASE FROM LAMBDOID PROPHAGE"/>
    <property type="match status" value="1"/>
</dbReference>